<dbReference type="Proteomes" id="UP001284033">
    <property type="component" value="Unassembled WGS sequence"/>
</dbReference>
<dbReference type="EMBL" id="JAQZHK010000004">
    <property type="protein sequence ID" value="MDY3512843.1"/>
    <property type="molecule type" value="Genomic_DNA"/>
</dbReference>
<dbReference type="GeneID" id="93717147"/>
<dbReference type="InterPro" id="IPR005901">
    <property type="entry name" value="GLPGLI"/>
</dbReference>
<gene>
    <name evidence="1" type="ORF">PG303_06420</name>
</gene>
<protein>
    <submittedName>
        <fullName evidence="1">GLPGLI family protein</fullName>
    </submittedName>
</protein>
<organism evidence="1 2">
    <name type="scientific">Riemerella anatipestifer</name>
    <name type="common">Moraxella anatipestifer</name>
    <dbReference type="NCBI Taxonomy" id="34085"/>
    <lineage>
        <taxon>Bacteria</taxon>
        <taxon>Pseudomonadati</taxon>
        <taxon>Bacteroidota</taxon>
        <taxon>Flavobacteriia</taxon>
        <taxon>Flavobacteriales</taxon>
        <taxon>Weeksellaceae</taxon>
        <taxon>Riemerella</taxon>
    </lineage>
</organism>
<dbReference type="NCBIfam" id="TIGR01200">
    <property type="entry name" value="GLPGLI"/>
    <property type="match status" value="1"/>
</dbReference>
<proteinExistence type="predicted"/>
<accession>A0AAP6HG58</accession>
<evidence type="ECO:0000313" key="1">
    <source>
        <dbReference type="EMBL" id="MDY3512843.1"/>
    </source>
</evidence>
<comment type="caution">
    <text evidence="1">The sequence shown here is derived from an EMBL/GenBank/DDBJ whole genome shotgun (WGS) entry which is preliminary data.</text>
</comment>
<dbReference type="RefSeq" id="WP_013446669.1">
    <property type="nucleotide sequence ID" value="NZ_CP031845.1"/>
</dbReference>
<dbReference type="Pfam" id="PF09697">
    <property type="entry name" value="Porph_ging"/>
    <property type="match status" value="1"/>
</dbReference>
<sequence length="243" mass="27853">MKNVILILCFITTYTCTSAQKINISYEIKNAKAIVPYLLLIDQQRSVFIPKAKCMQNTEDIIPIISSEVIVEKTTNVKIFDKVGKIGVYFMPKVQKLDWEIVDEIKEENGFYLKKALTTFQGKQWVAWFIEEIMISEGPFIFKGLPGLIYSVNSENDEANKIIFQLTEIIEKQELCGLDFSNYKELTEEKYKSTIKSSAEVDSKLLESLMKLDISELSGGDFESLNDKILKSNLLRDLLIQFS</sequence>
<name>A0AAP6HG58_RIEAN</name>
<reference evidence="1" key="1">
    <citation type="submission" date="2023-01" db="EMBL/GenBank/DDBJ databases">
        <title>Genome-based studies on antimicrobial resistance profiles of Riemerella anatipestifer in China, 1994 to 2021.</title>
        <authorList>
            <person name="Yang Z."/>
            <person name="Zhu D."/>
        </authorList>
    </citation>
    <scope>NUCLEOTIDE SEQUENCE</scope>
    <source>
        <strain evidence="1">RCAD1218</strain>
    </source>
</reference>
<dbReference type="AlphaFoldDB" id="A0AAP6HG58"/>
<evidence type="ECO:0000313" key="2">
    <source>
        <dbReference type="Proteomes" id="UP001284033"/>
    </source>
</evidence>